<dbReference type="AlphaFoldDB" id="A0A4Y2JLK5"/>
<keyword evidence="2" id="KW-1185">Reference proteome</keyword>
<gene>
    <name evidence="1" type="ORF">AVEN_47488_1</name>
</gene>
<evidence type="ECO:0000313" key="1">
    <source>
        <dbReference type="EMBL" id="GBM90348.1"/>
    </source>
</evidence>
<evidence type="ECO:0000313" key="2">
    <source>
        <dbReference type="Proteomes" id="UP000499080"/>
    </source>
</evidence>
<protein>
    <submittedName>
        <fullName evidence="1">Uncharacterized protein</fullName>
    </submittedName>
</protein>
<dbReference type="Proteomes" id="UP000499080">
    <property type="component" value="Unassembled WGS sequence"/>
</dbReference>
<reference evidence="1 2" key="1">
    <citation type="journal article" date="2019" name="Sci. Rep.">
        <title>Orb-weaving spider Araneus ventricosus genome elucidates the spidroin gene catalogue.</title>
        <authorList>
            <person name="Kono N."/>
            <person name="Nakamura H."/>
            <person name="Ohtoshi R."/>
            <person name="Moran D.A.P."/>
            <person name="Shinohara A."/>
            <person name="Yoshida Y."/>
            <person name="Fujiwara M."/>
            <person name="Mori M."/>
            <person name="Tomita M."/>
            <person name="Arakawa K."/>
        </authorList>
    </citation>
    <scope>NUCLEOTIDE SEQUENCE [LARGE SCALE GENOMIC DNA]</scope>
</reference>
<organism evidence="1 2">
    <name type="scientific">Araneus ventricosus</name>
    <name type="common">Orbweaver spider</name>
    <name type="synonym">Epeira ventricosa</name>
    <dbReference type="NCBI Taxonomy" id="182803"/>
    <lineage>
        <taxon>Eukaryota</taxon>
        <taxon>Metazoa</taxon>
        <taxon>Ecdysozoa</taxon>
        <taxon>Arthropoda</taxon>
        <taxon>Chelicerata</taxon>
        <taxon>Arachnida</taxon>
        <taxon>Araneae</taxon>
        <taxon>Araneomorphae</taxon>
        <taxon>Entelegynae</taxon>
        <taxon>Araneoidea</taxon>
        <taxon>Araneidae</taxon>
        <taxon>Araneus</taxon>
    </lineage>
</organism>
<accession>A0A4Y2JLK5</accession>
<proteinExistence type="predicted"/>
<name>A0A4Y2JLK5_ARAVE</name>
<comment type="caution">
    <text evidence="1">The sequence shown here is derived from an EMBL/GenBank/DDBJ whole genome shotgun (WGS) entry which is preliminary data.</text>
</comment>
<dbReference type="EMBL" id="BGPR01003612">
    <property type="protein sequence ID" value="GBM90348.1"/>
    <property type="molecule type" value="Genomic_DNA"/>
</dbReference>
<sequence length="86" mass="10149">MDSNDIYKLVEHYQNLSRKEFTELHWVSQQEIMEESKSEEEEEVTAKQPSSSAIRVMLKARETCHRTLGGITLIRQWLYFVLVSCI</sequence>